<dbReference type="GO" id="GO:0005507">
    <property type="term" value="F:copper ion binding"/>
    <property type="evidence" value="ECO:0007669"/>
    <property type="project" value="InterPro"/>
</dbReference>
<dbReference type="SUPFAM" id="SSF49329">
    <property type="entry name" value="Cu,Zn superoxide dismutase-like"/>
    <property type="match status" value="1"/>
</dbReference>
<dbReference type="Pfam" id="PF00080">
    <property type="entry name" value="Sod_Cu"/>
    <property type="match status" value="1"/>
</dbReference>
<dbReference type="AlphaFoldDB" id="A0A4W5L064"/>
<dbReference type="InterPro" id="IPR036423">
    <property type="entry name" value="SOD-like_Cu/Zn_dom_sf"/>
</dbReference>
<proteinExistence type="predicted"/>
<dbReference type="Gene3D" id="2.60.40.200">
    <property type="entry name" value="Superoxide dismutase, copper/zinc binding domain"/>
    <property type="match status" value="1"/>
</dbReference>
<dbReference type="InterPro" id="IPR024134">
    <property type="entry name" value="SOD_Cu/Zn_/chaperone"/>
</dbReference>
<reference evidence="2" key="2">
    <citation type="submission" date="2025-08" db="UniProtKB">
        <authorList>
            <consortium name="Ensembl"/>
        </authorList>
    </citation>
    <scope>IDENTIFICATION</scope>
</reference>
<evidence type="ECO:0000313" key="2">
    <source>
        <dbReference type="Ensembl" id="ENSHHUP00000016270.1"/>
    </source>
</evidence>
<sequence length="140" mass="15476">KSIPMLPQGQSKVFGQVLFKQSYQDCQLQIMVYLKGFPNKNLGFPINMESAIHIHRYGDLNESCDSTGPHFNPQGANHPNHPGDLGNFGSECPKPLFLYAGVPTPLIIIIDAHVDAMSELKLVDSYTFTVSLSRQLCGLE</sequence>
<evidence type="ECO:0000259" key="1">
    <source>
        <dbReference type="Pfam" id="PF00080"/>
    </source>
</evidence>
<dbReference type="GeneTree" id="ENSGT00940000162224"/>
<reference evidence="3" key="1">
    <citation type="submission" date="2018-06" db="EMBL/GenBank/DDBJ databases">
        <title>Genome assembly of Danube salmon.</title>
        <authorList>
            <person name="Macqueen D.J."/>
            <person name="Gundappa M.K."/>
        </authorList>
    </citation>
    <scope>NUCLEOTIDE SEQUENCE [LARGE SCALE GENOMIC DNA]</scope>
</reference>
<organism evidence="2 3">
    <name type="scientific">Hucho hucho</name>
    <name type="common">huchen</name>
    <dbReference type="NCBI Taxonomy" id="62062"/>
    <lineage>
        <taxon>Eukaryota</taxon>
        <taxon>Metazoa</taxon>
        <taxon>Chordata</taxon>
        <taxon>Craniata</taxon>
        <taxon>Vertebrata</taxon>
        <taxon>Euteleostomi</taxon>
        <taxon>Actinopterygii</taxon>
        <taxon>Neopterygii</taxon>
        <taxon>Teleostei</taxon>
        <taxon>Protacanthopterygii</taxon>
        <taxon>Salmoniformes</taxon>
        <taxon>Salmonidae</taxon>
        <taxon>Salmoninae</taxon>
        <taxon>Hucho</taxon>
    </lineage>
</organism>
<evidence type="ECO:0000313" key="3">
    <source>
        <dbReference type="Proteomes" id="UP000314982"/>
    </source>
</evidence>
<dbReference type="PANTHER" id="PTHR10003">
    <property type="entry name" value="SUPEROXIDE DISMUTASE CU-ZN -RELATED"/>
    <property type="match status" value="1"/>
</dbReference>
<dbReference type="STRING" id="62062.ENSHHUP00000016270"/>
<feature type="domain" description="Superoxide dismutase copper/zinc binding" evidence="1">
    <location>
        <begin position="14"/>
        <end position="88"/>
    </location>
</feature>
<keyword evidence="3" id="KW-1185">Reference proteome</keyword>
<reference evidence="2" key="3">
    <citation type="submission" date="2025-09" db="UniProtKB">
        <authorList>
            <consortium name="Ensembl"/>
        </authorList>
    </citation>
    <scope>IDENTIFICATION</scope>
</reference>
<dbReference type="Proteomes" id="UP000314982">
    <property type="component" value="Unassembled WGS sequence"/>
</dbReference>
<dbReference type="PRINTS" id="PR00068">
    <property type="entry name" value="CUZNDISMTASE"/>
</dbReference>
<protein>
    <recommendedName>
        <fullName evidence="1">Superoxide dismutase copper/zinc binding domain-containing protein</fullName>
    </recommendedName>
</protein>
<dbReference type="Ensembl" id="ENSHHUT00000016843.1">
    <property type="protein sequence ID" value="ENSHHUP00000016270.1"/>
    <property type="gene ID" value="ENSHHUG00000010123.1"/>
</dbReference>
<dbReference type="GO" id="GO:0006801">
    <property type="term" value="P:superoxide metabolic process"/>
    <property type="evidence" value="ECO:0007669"/>
    <property type="project" value="InterPro"/>
</dbReference>
<dbReference type="InterPro" id="IPR001424">
    <property type="entry name" value="SOD_Cu_Zn_dom"/>
</dbReference>
<accession>A0A4W5L064</accession>
<name>A0A4W5L064_9TELE</name>